<dbReference type="Pfam" id="PF19276">
    <property type="entry name" value="HD_assoc_2"/>
    <property type="match status" value="1"/>
</dbReference>
<dbReference type="EMBL" id="JANCYW010000003">
    <property type="protein sequence ID" value="KAK4535046.1"/>
    <property type="molecule type" value="Genomic_DNA"/>
</dbReference>
<dbReference type="Gene3D" id="3.30.70.2760">
    <property type="match status" value="1"/>
</dbReference>
<proteinExistence type="predicted"/>
<accession>A0AAV9ISL2</accession>
<dbReference type="InterPro" id="IPR050135">
    <property type="entry name" value="dGTPase-like"/>
</dbReference>
<dbReference type="Gene3D" id="1.10.3210.10">
    <property type="entry name" value="Hypothetical protein af1432"/>
    <property type="match status" value="1"/>
</dbReference>
<dbReference type="InterPro" id="IPR045509">
    <property type="entry name" value="HD_assoc_2"/>
</dbReference>
<gene>
    <name evidence="3" type="ORF">CDCA_CDCA03G1071</name>
</gene>
<sequence>MDSDAGWGSSQDGVLLATQRARSDEAAAGGRRAKVFNDAVHGHVLLPAYCVEVCDTPHFQRLRDLKQLGTVYWTFPGASHNRFEHCVGTAHLAGALLANVSSRSGLLPQEPTLYEGRAELEADLKLIRLAGLCHDLGHGPFSHVFDHRVLPQRGVPESAPGRHHEERSVMLLRHLAQEHEVSVDKAELDTIGDMVLGRAPDTASPSRERPRFLYAIVNNRESGVDVDKFDYLTRDARHTIPRSAGFDYERFLQFSRVIDDELCFHAKEANTLYDMFSTRMRMHKTVYNHRAVKACECMVTDALVQADEHLGLSSSIQDMSRFLQMSDWILKRIEFATEPELASARRLVEQLRRRELYRFVDAALVPGGSRRLEAVDISTWQDDGHVQLRPDDIIVLNQVVNYGKAGGADPVERVRFFSSWHSLHTVAVRREQVSSLIPKNFEERTVMVYSRRRDDAYVNAVRQAFRRCLAKNRLRCPPSPGEPEVRPRRWPVGSDDGSSSGGGGNERGTLSRKRRAAAERREPLRDIGVD</sequence>
<dbReference type="InterPro" id="IPR006674">
    <property type="entry name" value="HD_domain"/>
</dbReference>
<evidence type="ECO:0000313" key="3">
    <source>
        <dbReference type="EMBL" id="KAK4535046.1"/>
    </source>
</evidence>
<comment type="caution">
    <text evidence="3">The sequence shown here is derived from an EMBL/GenBank/DDBJ whole genome shotgun (WGS) entry which is preliminary data.</text>
</comment>
<evidence type="ECO:0000256" key="1">
    <source>
        <dbReference type="SAM" id="MobiDB-lite"/>
    </source>
</evidence>
<dbReference type="GO" id="GO:0008832">
    <property type="term" value="F:dGTPase activity"/>
    <property type="evidence" value="ECO:0007669"/>
    <property type="project" value="TreeGrafter"/>
</dbReference>
<organism evidence="3 4">
    <name type="scientific">Cyanidium caldarium</name>
    <name type="common">Red alga</name>
    <dbReference type="NCBI Taxonomy" id="2771"/>
    <lineage>
        <taxon>Eukaryota</taxon>
        <taxon>Rhodophyta</taxon>
        <taxon>Bangiophyceae</taxon>
        <taxon>Cyanidiales</taxon>
        <taxon>Cyanidiaceae</taxon>
        <taxon>Cyanidium</taxon>
    </lineage>
</organism>
<feature type="domain" description="HD" evidence="2">
    <location>
        <begin position="82"/>
        <end position="232"/>
    </location>
</feature>
<feature type="compositionally biased region" description="Basic and acidic residues" evidence="1">
    <location>
        <begin position="516"/>
        <end position="530"/>
    </location>
</feature>
<dbReference type="GO" id="GO:0006203">
    <property type="term" value="P:dGTP catabolic process"/>
    <property type="evidence" value="ECO:0007669"/>
    <property type="project" value="TreeGrafter"/>
</dbReference>
<dbReference type="PROSITE" id="PS51831">
    <property type="entry name" value="HD"/>
    <property type="match status" value="1"/>
</dbReference>
<dbReference type="Proteomes" id="UP001301350">
    <property type="component" value="Unassembled WGS sequence"/>
</dbReference>
<evidence type="ECO:0000313" key="4">
    <source>
        <dbReference type="Proteomes" id="UP001301350"/>
    </source>
</evidence>
<dbReference type="CDD" id="cd00077">
    <property type="entry name" value="HDc"/>
    <property type="match status" value="1"/>
</dbReference>
<dbReference type="InterPro" id="IPR003607">
    <property type="entry name" value="HD/PDEase_dom"/>
</dbReference>
<protein>
    <recommendedName>
        <fullName evidence="2">HD domain-containing protein</fullName>
    </recommendedName>
</protein>
<dbReference type="Pfam" id="PF01966">
    <property type="entry name" value="HD"/>
    <property type="match status" value="1"/>
</dbReference>
<dbReference type="PANTHER" id="PTHR11373">
    <property type="entry name" value="DEOXYNUCLEOSIDE TRIPHOSPHATE TRIPHOSPHOHYDROLASE"/>
    <property type="match status" value="1"/>
</dbReference>
<reference evidence="3 4" key="1">
    <citation type="submission" date="2022-07" db="EMBL/GenBank/DDBJ databases">
        <title>Genome-wide signatures of adaptation to extreme environments.</title>
        <authorList>
            <person name="Cho C.H."/>
            <person name="Yoon H.S."/>
        </authorList>
    </citation>
    <scope>NUCLEOTIDE SEQUENCE [LARGE SCALE GENOMIC DNA]</scope>
    <source>
        <strain evidence="3 4">DBV 063 E5</strain>
    </source>
</reference>
<dbReference type="AlphaFoldDB" id="A0AAV9ISL2"/>
<dbReference type="SMART" id="SM00471">
    <property type="entry name" value="HDc"/>
    <property type="match status" value="1"/>
</dbReference>
<feature type="region of interest" description="Disordered" evidence="1">
    <location>
        <begin position="476"/>
        <end position="530"/>
    </location>
</feature>
<dbReference type="GO" id="GO:0005634">
    <property type="term" value="C:nucleus"/>
    <property type="evidence" value="ECO:0007669"/>
    <property type="project" value="TreeGrafter"/>
</dbReference>
<keyword evidence="4" id="KW-1185">Reference proteome</keyword>
<evidence type="ECO:0000259" key="2">
    <source>
        <dbReference type="PROSITE" id="PS51831"/>
    </source>
</evidence>
<name>A0AAV9ISL2_CYACA</name>
<dbReference type="SUPFAM" id="SSF109604">
    <property type="entry name" value="HD-domain/PDEase-like"/>
    <property type="match status" value="1"/>
</dbReference>
<dbReference type="PANTHER" id="PTHR11373:SF4">
    <property type="entry name" value="DEOXYNUCLEOSIDE TRIPHOSPHATE TRIPHOSPHOHYDROLASE SAMHD1"/>
    <property type="match status" value="1"/>
</dbReference>